<evidence type="ECO:0000313" key="2">
    <source>
        <dbReference type="Proteomes" id="UP000724686"/>
    </source>
</evidence>
<proteinExistence type="predicted"/>
<name>A0ABS2UBS5_9LEPT</name>
<sequence length="112" mass="12743">MDLPKICRNYDNSSVKIALPALILGGGEWRRENPRVTFLYHKIKLLARKNSLVGIPTKPLSRDDSRRISSQLADKVKQYRVAGKFRSNPSYQKKILFANTNFRVGTPKIALS</sequence>
<keyword evidence="2" id="KW-1185">Reference proteome</keyword>
<comment type="caution">
    <text evidence="1">The sequence shown here is derived from an EMBL/GenBank/DDBJ whole genome shotgun (WGS) entry which is preliminary data.</text>
</comment>
<protein>
    <submittedName>
        <fullName evidence="1">Uncharacterized protein</fullName>
    </submittedName>
</protein>
<evidence type="ECO:0000313" key="1">
    <source>
        <dbReference type="EMBL" id="MBM9576380.1"/>
    </source>
</evidence>
<gene>
    <name evidence="1" type="ORF">JWG45_04350</name>
</gene>
<dbReference type="RefSeq" id="WP_205278565.1">
    <property type="nucleotide sequence ID" value="NZ_JAFFPU010000017.1"/>
</dbReference>
<dbReference type="Proteomes" id="UP000724686">
    <property type="component" value="Unassembled WGS sequence"/>
</dbReference>
<dbReference type="EMBL" id="JAFFPU010000017">
    <property type="protein sequence ID" value="MBM9576380.1"/>
    <property type="molecule type" value="Genomic_DNA"/>
</dbReference>
<organism evidence="1 2">
    <name type="scientific">Leptospira ainlahdjerensis</name>
    <dbReference type="NCBI Taxonomy" id="2810033"/>
    <lineage>
        <taxon>Bacteria</taxon>
        <taxon>Pseudomonadati</taxon>
        <taxon>Spirochaetota</taxon>
        <taxon>Spirochaetia</taxon>
        <taxon>Leptospirales</taxon>
        <taxon>Leptospiraceae</taxon>
        <taxon>Leptospira</taxon>
    </lineage>
</organism>
<accession>A0ABS2UBS5</accession>
<reference evidence="1 2" key="1">
    <citation type="submission" date="2021-02" db="EMBL/GenBank/DDBJ databases">
        <title>Leptospira ainlahdjerensis sp. nov., Leptospira ainazelensis sp. nov., Leptospira abararensis sp. nov. and Leptospira chreensis sp. nov., four new species isolated from water sources in Algeria.</title>
        <authorList>
            <person name="Amara Korba A."/>
            <person name="Kainiu M."/>
            <person name="Vincent A.T."/>
            <person name="Mariet J.-F."/>
            <person name="Veyrier F.J."/>
            <person name="Goarant C."/>
            <person name="Picardeau M."/>
        </authorList>
    </citation>
    <scope>NUCLEOTIDE SEQUENCE [LARGE SCALE GENOMIC DNA]</scope>
    <source>
        <strain evidence="1 2">201903070</strain>
    </source>
</reference>